<dbReference type="Gene3D" id="6.10.250.690">
    <property type="match status" value="1"/>
</dbReference>
<dbReference type="GO" id="GO:0006355">
    <property type="term" value="P:regulation of DNA-templated transcription"/>
    <property type="evidence" value="ECO:0007669"/>
    <property type="project" value="InterPro"/>
</dbReference>
<comment type="caution">
    <text evidence="10">The sequence shown here is derived from an EMBL/GenBank/DDBJ whole genome shotgun (WGS) entry which is preliminary data.</text>
</comment>
<protein>
    <submittedName>
        <fullName evidence="10">Response regulator transcription factor</fullName>
    </submittedName>
</protein>
<evidence type="ECO:0000313" key="10">
    <source>
        <dbReference type="EMBL" id="MBW4658071.1"/>
    </source>
</evidence>
<dbReference type="SMART" id="SM00448">
    <property type="entry name" value="REC"/>
    <property type="match status" value="1"/>
</dbReference>
<dbReference type="FunFam" id="3.40.50.2300:FF:000002">
    <property type="entry name" value="DNA-binding response regulator PhoP"/>
    <property type="match status" value="1"/>
</dbReference>
<dbReference type="Proteomes" id="UP000757435">
    <property type="component" value="Unassembled WGS sequence"/>
</dbReference>
<dbReference type="GO" id="GO:0000976">
    <property type="term" value="F:transcription cis-regulatory region binding"/>
    <property type="evidence" value="ECO:0007669"/>
    <property type="project" value="TreeGrafter"/>
</dbReference>
<dbReference type="CDD" id="cd00383">
    <property type="entry name" value="trans_reg_C"/>
    <property type="match status" value="1"/>
</dbReference>
<dbReference type="EMBL" id="JAHHHD010000004">
    <property type="protein sequence ID" value="MBW4658071.1"/>
    <property type="molecule type" value="Genomic_DNA"/>
</dbReference>
<dbReference type="InterPro" id="IPR001789">
    <property type="entry name" value="Sig_transdc_resp-reg_receiver"/>
</dbReference>
<dbReference type="GO" id="GO:0032993">
    <property type="term" value="C:protein-DNA complex"/>
    <property type="evidence" value="ECO:0007669"/>
    <property type="project" value="TreeGrafter"/>
</dbReference>
<dbReference type="InterPro" id="IPR011006">
    <property type="entry name" value="CheY-like_superfamily"/>
</dbReference>
<evidence type="ECO:0000256" key="5">
    <source>
        <dbReference type="ARBA" id="ARBA00023163"/>
    </source>
</evidence>
<proteinExistence type="predicted"/>
<dbReference type="InterPro" id="IPR036388">
    <property type="entry name" value="WH-like_DNA-bd_sf"/>
</dbReference>
<evidence type="ECO:0000313" key="11">
    <source>
        <dbReference type="Proteomes" id="UP000757435"/>
    </source>
</evidence>
<reference evidence="10" key="1">
    <citation type="submission" date="2021-05" db="EMBL/GenBank/DDBJ databases">
        <authorList>
            <person name="Pietrasiak N."/>
            <person name="Ward R."/>
            <person name="Stajich J.E."/>
            <person name="Kurbessoian T."/>
        </authorList>
    </citation>
    <scope>NUCLEOTIDE SEQUENCE</scope>
    <source>
        <strain evidence="10">UHER 2000/2452</strain>
    </source>
</reference>
<dbReference type="SUPFAM" id="SSF46894">
    <property type="entry name" value="C-terminal effector domain of the bipartite response regulators"/>
    <property type="match status" value="1"/>
</dbReference>
<name>A0A951UKW9_9CYAN</name>
<dbReference type="PANTHER" id="PTHR48111">
    <property type="entry name" value="REGULATOR OF RPOS"/>
    <property type="match status" value="1"/>
</dbReference>
<evidence type="ECO:0000259" key="8">
    <source>
        <dbReference type="PROSITE" id="PS50110"/>
    </source>
</evidence>
<feature type="modified residue" description="4-aspartylphosphate" evidence="6">
    <location>
        <position position="51"/>
    </location>
</feature>
<dbReference type="AlphaFoldDB" id="A0A951UKW9"/>
<dbReference type="SMART" id="SM00862">
    <property type="entry name" value="Trans_reg_C"/>
    <property type="match status" value="1"/>
</dbReference>
<evidence type="ECO:0000259" key="9">
    <source>
        <dbReference type="PROSITE" id="PS51755"/>
    </source>
</evidence>
<dbReference type="InterPro" id="IPR039420">
    <property type="entry name" value="WalR-like"/>
</dbReference>
<evidence type="ECO:0000256" key="1">
    <source>
        <dbReference type="ARBA" id="ARBA00022553"/>
    </source>
</evidence>
<gene>
    <name evidence="10" type="ORF">KME15_05315</name>
</gene>
<evidence type="ECO:0000256" key="7">
    <source>
        <dbReference type="PROSITE-ProRule" id="PRU01091"/>
    </source>
</evidence>
<sequence length="225" mass="25306">MRILLVEDDSQLAESLTEALSLQRYIVDCARDGESAWEKTQAFAYDLILMDVTLPKLDGIRLCERLRDRGCSSPVLMLTARDTSLDKVIGLDAGADAYMVKPLNLQELLAQIRALLRRGQSGTSPVLRWGDLSLDPGSYEVMYGRSPIRLTAKEFALLETLLRYGKRVLSRAAMIESVWTWQECPEEDTIKTYIKNLRAKLKTAGAPRDLIETVHGVGYRLKSLD</sequence>
<keyword evidence="2" id="KW-0902">Two-component regulatory system</keyword>
<dbReference type="PROSITE" id="PS50110">
    <property type="entry name" value="RESPONSE_REGULATORY"/>
    <property type="match status" value="1"/>
</dbReference>
<organism evidence="10 11">
    <name type="scientific">Drouetiella hepatica Uher 2000/2452</name>
    <dbReference type="NCBI Taxonomy" id="904376"/>
    <lineage>
        <taxon>Bacteria</taxon>
        <taxon>Bacillati</taxon>
        <taxon>Cyanobacteriota</taxon>
        <taxon>Cyanophyceae</taxon>
        <taxon>Oculatellales</taxon>
        <taxon>Oculatellaceae</taxon>
        <taxon>Drouetiella</taxon>
    </lineage>
</organism>
<keyword evidence="3" id="KW-0805">Transcription regulation</keyword>
<keyword evidence="5" id="KW-0804">Transcription</keyword>
<dbReference type="Gene3D" id="1.10.10.10">
    <property type="entry name" value="Winged helix-like DNA-binding domain superfamily/Winged helix DNA-binding domain"/>
    <property type="match status" value="1"/>
</dbReference>
<reference evidence="10" key="2">
    <citation type="journal article" date="2022" name="Microbiol. Resour. Announc.">
        <title>Metagenome Sequencing to Explore Phylogenomics of Terrestrial Cyanobacteria.</title>
        <authorList>
            <person name="Ward R.D."/>
            <person name="Stajich J.E."/>
            <person name="Johansen J.R."/>
            <person name="Huntemann M."/>
            <person name="Clum A."/>
            <person name="Foster B."/>
            <person name="Foster B."/>
            <person name="Roux S."/>
            <person name="Palaniappan K."/>
            <person name="Varghese N."/>
            <person name="Mukherjee S."/>
            <person name="Reddy T.B.K."/>
            <person name="Daum C."/>
            <person name="Copeland A."/>
            <person name="Chen I.A."/>
            <person name="Ivanova N.N."/>
            <person name="Kyrpides N.C."/>
            <person name="Shapiro N."/>
            <person name="Eloe-Fadrosh E.A."/>
            <person name="Pietrasiak N."/>
        </authorList>
    </citation>
    <scope>NUCLEOTIDE SEQUENCE</scope>
    <source>
        <strain evidence="10">UHER 2000/2452</strain>
    </source>
</reference>
<dbReference type="Pfam" id="PF00072">
    <property type="entry name" value="Response_reg"/>
    <property type="match status" value="1"/>
</dbReference>
<evidence type="ECO:0000256" key="2">
    <source>
        <dbReference type="ARBA" id="ARBA00023012"/>
    </source>
</evidence>
<feature type="domain" description="OmpR/PhoB-type" evidence="9">
    <location>
        <begin position="124"/>
        <end position="223"/>
    </location>
</feature>
<keyword evidence="1 6" id="KW-0597">Phosphoprotein</keyword>
<dbReference type="InterPro" id="IPR016032">
    <property type="entry name" value="Sig_transdc_resp-reg_C-effctor"/>
</dbReference>
<evidence type="ECO:0000256" key="3">
    <source>
        <dbReference type="ARBA" id="ARBA00023015"/>
    </source>
</evidence>
<dbReference type="PANTHER" id="PTHR48111:SF15">
    <property type="entry name" value="OMPR SUBFAMILY"/>
    <property type="match status" value="1"/>
</dbReference>
<dbReference type="PROSITE" id="PS51755">
    <property type="entry name" value="OMPR_PHOB"/>
    <property type="match status" value="1"/>
</dbReference>
<dbReference type="SUPFAM" id="SSF52172">
    <property type="entry name" value="CheY-like"/>
    <property type="match status" value="1"/>
</dbReference>
<feature type="domain" description="Response regulatory" evidence="8">
    <location>
        <begin position="2"/>
        <end position="116"/>
    </location>
</feature>
<feature type="DNA-binding region" description="OmpR/PhoB-type" evidence="7">
    <location>
        <begin position="124"/>
        <end position="223"/>
    </location>
</feature>
<dbReference type="GO" id="GO:0000156">
    <property type="term" value="F:phosphorelay response regulator activity"/>
    <property type="evidence" value="ECO:0007669"/>
    <property type="project" value="TreeGrafter"/>
</dbReference>
<evidence type="ECO:0000256" key="4">
    <source>
        <dbReference type="ARBA" id="ARBA00023125"/>
    </source>
</evidence>
<dbReference type="Pfam" id="PF00486">
    <property type="entry name" value="Trans_reg_C"/>
    <property type="match status" value="1"/>
</dbReference>
<evidence type="ECO:0000256" key="6">
    <source>
        <dbReference type="PROSITE-ProRule" id="PRU00169"/>
    </source>
</evidence>
<accession>A0A951UKW9</accession>
<dbReference type="Gene3D" id="3.40.50.2300">
    <property type="match status" value="1"/>
</dbReference>
<dbReference type="GO" id="GO:0005829">
    <property type="term" value="C:cytosol"/>
    <property type="evidence" value="ECO:0007669"/>
    <property type="project" value="TreeGrafter"/>
</dbReference>
<keyword evidence="4 7" id="KW-0238">DNA-binding</keyword>
<dbReference type="InterPro" id="IPR001867">
    <property type="entry name" value="OmpR/PhoB-type_DNA-bd"/>
</dbReference>